<feature type="non-terminal residue" evidence="8">
    <location>
        <position position="1"/>
    </location>
</feature>
<evidence type="ECO:0000256" key="7">
    <source>
        <dbReference type="SAM" id="MobiDB-lite"/>
    </source>
</evidence>
<evidence type="ECO:0000256" key="3">
    <source>
        <dbReference type="ARBA" id="ARBA00035306"/>
    </source>
</evidence>
<evidence type="ECO:0000256" key="4">
    <source>
        <dbReference type="ARBA" id="ARBA00035393"/>
    </source>
</evidence>
<dbReference type="OrthoDB" id="416777at2759"/>
<sequence>MSDDEADPELLELLRQRLGINGNRTDDISRDTGVLKDAQYIYDNAIDVSIDMYSTKAAAATISRAMQEREYSTATWQQVELHPKASEGFSDLDMLNFIFTMDLLNFSFWSALPDAQRYQVEYRGRRWTGYDSLLAALRRALDEGIPITTPRFWREGNATDRELRHVFRSATDEEMPLLDERVRILREAAEVLRVSFSDPDEEADNHLVMPPQESAEPHEVHAPTETVSDLGIDNRPNDAGAGPPPDPPNDPTPQPTPPPTIPPKPDHSLPKLIHHAAHSTARLVNLLTHHFPSLNDRPTYHHRPILHALGVLSYSPPLHHRIADGLEIPPGHSWEVQLRGCSVWAVELLRREMVAQRQEQDPGPRGGCEVNAVLIDFFLYDLAKEREREGQGQGGGLPHHRTRSIWY</sequence>
<protein>
    <recommendedName>
        <fullName evidence="3 6">Queuosine 5'-phosphate N-glycosylase/hydrolase</fullName>
        <ecNumber evidence="6">3.2.2.-</ecNumber>
    </recommendedName>
    <alternativeName>
        <fullName evidence="4 6">Queuosine-nucleotide N-glycosylase/hydrolase</fullName>
    </alternativeName>
</protein>
<dbReference type="AlphaFoldDB" id="A0A9W7SKU2"/>
<keyword evidence="9" id="KW-1185">Reference proteome</keyword>
<name>A0A9W7SKU2_9PEZI</name>
<dbReference type="InterPro" id="IPR019438">
    <property type="entry name" value="Q_salvage"/>
</dbReference>
<dbReference type="PANTHER" id="PTHR21314:SF0">
    <property type="entry name" value="QUEUOSINE 5'-PHOSPHATE N-GLYCOSYLASE_HYDROLASE"/>
    <property type="match status" value="1"/>
</dbReference>
<gene>
    <name evidence="8" type="ORF">Tdes44962_MAKER10323</name>
</gene>
<dbReference type="PANTHER" id="PTHR21314">
    <property type="entry name" value="QUEUOSINE 5'-PHOSPHATE N-GLYCOSYLASE_HYDROLASE-RELATED"/>
    <property type="match status" value="1"/>
</dbReference>
<evidence type="ECO:0000256" key="2">
    <source>
        <dbReference type="ARBA" id="ARBA00035119"/>
    </source>
</evidence>
<comment type="function">
    <text evidence="6">Catalyzes the hydrolysis of queuosine 5'-phosphate, releasing the nucleobase queuine (q). Is required for salvage of queuine from exogenous queuosine (Q) that is imported and then converted to queuosine 5'-phosphate intracellularly.</text>
</comment>
<dbReference type="EC" id="3.2.2.-" evidence="6"/>
<evidence type="ECO:0000313" key="9">
    <source>
        <dbReference type="Proteomes" id="UP001138500"/>
    </source>
</evidence>
<organism evidence="8 9">
    <name type="scientific">Teratosphaeria destructans</name>
    <dbReference type="NCBI Taxonomy" id="418781"/>
    <lineage>
        <taxon>Eukaryota</taxon>
        <taxon>Fungi</taxon>
        <taxon>Dikarya</taxon>
        <taxon>Ascomycota</taxon>
        <taxon>Pezizomycotina</taxon>
        <taxon>Dothideomycetes</taxon>
        <taxon>Dothideomycetidae</taxon>
        <taxon>Mycosphaerellales</taxon>
        <taxon>Teratosphaeriaceae</taxon>
        <taxon>Teratosphaeria</taxon>
    </lineage>
</organism>
<keyword evidence="1 6" id="KW-0378">Hydrolase</keyword>
<proteinExistence type="inferred from homology"/>
<feature type="region of interest" description="Disordered" evidence="7">
    <location>
        <begin position="196"/>
        <end position="270"/>
    </location>
</feature>
<comment type="catalytic activity">
    <reaction evidence="5 6">
        <text>queuosine 5'-phosphate + H2O = queuine + D-ribose 5-phosphate</text>
        <dbReference type="Rhea" id="RHEA:75387"/>
        <dbReference type="ChEBI" id="CHEBI:15377"/>
        <dbReference type="ChEBI" id="CHEBI:17433"/>
        <dbReference type="ChEBI" id="CHEBI:78346"/>
        <dbReference type="ChEBI" id="CHEBI:194371"/>
    </reaction>
    <physiologicalReaction direction="left-to-right" evidence="5 6">
        <dbReference type="Rhea" id="RHEA:75388"/>
    </physiologicalReaction>
</comment>
<evidence type="ECO:0000256" key="1">
    <source>
        <dbReference type="ARBA" id="ARBA00022801"/>
    </source>
</evidence>
<dbReference type="Proteomes" id="UP001138500">
    <property type="component" value="Unassembled WGS sequence"/>
</dbReference>
<comment type="similarity">
    <text evidence="2 6">Belongs to the QNG1 protein family.</text>
</comment>
<dbReference type="EMBL" id="RIBY02002298">
    <property type="protein sequence ID" value="KAH9820461.1"/>
    <property type="molecule type" value="Genomic_DNA"/>
</dbReference>
<reference evidence="8 9" key="2">
    <citation type="journal article" date="2021" name="Curr. Genet.">
        <title>Genetic response to nitrogen starvation in the aggressive Eucalyptus foliar pathogen Teratosphaeria destructans.</title>
        <authorList>
            <person name="Havenga M."/>
            <person name="Wingfield B.D."/>
            <person name="Wingfield M.J."/>
            <person name="Dreyer L.L."/>
            <person name="Roets F."/>
            <person name="Aylward J."/>
        </authorList>
    </citation>
    <scope>NUCLEOTIDE SEQUENCE [LARGE SCALE GENOMIC DNA]</scope>
    <source>
        <strain evidence="8">CMW44962</strain>
    </source>
</reference>
<comment type="caution">
    <text evidence="8">The sequence shown here is derived from an EMBL/GenBank/DDBJ whole genome shotgun (WGS) entry which is preliminary data.</text>
</comment>
<dbReference type="GO" id="GO:0016787">
    <property type="term" value="F:hydrolase activity"/>
    <property type="evidence" value="ECO:0007669"/>
    <property type="project" value="UniProtKB-KW"/>
</dbReference>
<evidence type="ECO:0000256" key="5">
    <source>
        <dbReference type="ARBA" id="ARBA00048204"/>
    </source>
</evidence>
<dbReference type="GO" id="GO:0006400">
    <property type="term" value="P:tRNA modification"/>
    <property type="evidence" value="ECO:0007669"/>
    <property type="project" value="TreeGrafter"/>
</dbReference>
<evidence type="ECO:0000313" key="8">
    <source>
        <dbReference type="EMBL" id="KAH9820461.1"/>
    </source>
</evidence>
<feature type="compositionally biased region" description="Pro residues" evidence="7">
    <location>
        <begin position="242"/>
        <end position="263"/>
    </location>
</feature>
<accession>A0A9W7SKU2</accession>
<dbReference type="Pfam" id="PF10343">
    <property type="entry name" value="Q_salvage"/>
    <property type="match status" value="2"/>
</dbReference>
<evidence type="ECO:0000256" key="6">
    <source>
        <dbReference type="RuleBase" id="RU365002"/>
    </source>
</evidence>
<reference evidence="8 9" key="1">
    <citation type="journal article" date="2018" name="IMA Fungus">
        <title>IMA Genome-F 10: Nine draft genome sequences of Claviceps purpurea s.lat., including C. arundinis, C. humidiphila, and C. cf. spartinae, pseudomolecules for the pitch canker pathogen Fusarium circinatum, draft genome of Davidsoniella eucalypti, Grosmannia galeiformis, Quambalaria eucalypti, and Teratosphaeria destructans.</title>
        <authorList>
            <person name="Wingfield B.D."/>
            <person name="Liu M."/>
            <person name="Nguyen H.D."/>
            <person name="Lane F.A."/>
            <person name="Morgan S.W."/>
            <person name="De Vos L."/>
            <person name="Wilken P.M."/>
            <person name="Duong T.A."/>
            <person name="Aylward J."/>
            <person name="Coetzee M.P."/>
            <person name="Dadej K."/>
            <person name="De Beer Z.W."/>
            <person name="Findlay W."/>
            <person name="Havenga M."/>
            <person name="Kolarik M."/>
            <person name="Menzies J.G."/>
            <person name="Naidoo K."/>
            <person name="Pochopski O."/>
            <person name="Shoukouhi P."/>
            <person name="Santana Q.C."/>
            <person name="Seifert K.A."/>
            <person name="Soal N."/>
            <person name="Steenkamp E.T."/>
            <person name="Tatham C.T."/>
            <person name="van der Nest M.A."/>
            <person name="Wingfield M.J."/>
        </authorList>
    </citation>
    <scope>NUCLEOTIDE SEQUENCE [LARGE SCALE GENOMIC DNA]</scope>
    <source>
        <strain evidence="8">CMW44962</strain>
    </source>
</reference>